<gene>
    <name evidence="1" type="ORF">CAMP_LOCUS14064</name>
</gene>
<organism evidence="1 2">
    <name type="scientific">Caenorhabditis angaria</name>
    <dbReference type="NCBI Taxonomy" id="860376"/>
    <lineage>
        <taxon>Eukaryota</taxon>
        <taxon>Metazoa</taxon>
        <taxon>Ecdysozoa</taxon>
        <taxon>Nematoda</taxon>
        <taxon>Chromadorea</taxon>
        <taxon>Rhabditida</taxon>
        <taxon>Rhabditina</taxon>
        <taxon>Rhabditomorpha</taxon>
        <taxon>Rhabditoidea</taxon>
        <taxon>Rhabditidae</taxon>
        <taxon>Peloderinae</taxon>
        <taxon>Caenorhabditis</taxon>
    </lineage>
</organism>
<accession>A0A9P1IUE9</accession>
<keyword evidence="2" id="KW-1185">Reference proteome</keyword>
<dbReference type="Proteomes" id="UP001152747">
    <property type="component" value="Unassembled WGS sequence"/>
</dbReference>
<evidence type="ECO:0000313" key="1">
    <source>
        <dbReference type="EMBL" id="CAI5451427.1"/>
    </source>
</evidence>
<proteinExistence type="predicted"/>
<sequence>MVQHSNILPLNVKLQRTYVKLKIKHIDYIFKVTKDTHDTLNILQIQIPNHKMCTILESLNMKLTPIIFRKTSGKEKI</sequence>
<reference evidence="1" key="1">
    <citation type="submission" date="2022-11" db="EMBL/GenBank/DDBJ databases">
        <authorList>
            <person name="Kikuchi T."/>
        </authorList>
    </citation>
    <scope>NUCLEOTIDE SEQUENCE</scope>
    <source>
        <strain evidence="1">PS1010</strain>
    </source>
</reference>
<evidence type="ECO:0000313" key="2">
    <source>
        <dbReference type="Proteomes" id="UP001152747"/>
    </source>
</evidence>
<protein>
    <submittedName>
        <fullName evidence="1">Uncharacterized protein</fullName>
    </submittedName>
</protein>
<dbReference type="AlphaFoldDB" id="A0A9P1IUE9"/>
<dbReference type="EMBL" id="CANHGI010000005">
    <property type="protein sequence ID" value="CAI5451427.1"/>
    <property type="molecule type" value="Genomic_DNA"/>
</dbReference>
<name>A0A9P1IUE9_9PELO</name>
<comment type="caution">
    <text evidence="1">The sequence shown here is derived from an EMBL/GenBank/DDBJ whole genome shotgun (WGS) entry which is preliminary data.</text>
</comment>